<dbReference type="EMBL" id="CP036164">
    <property type="protein sequence ID" value="QBF46948.1"/>
    <property type="molecule type" value="Genomic_DNA"/>
</dbReference>
<dbReference type="SUPFAM" id="SSF53383">
    <property type="entry name" value="PLP-dependent transferases"/>
    <property type="match status" value="1"/>
</dbReference>
<dbReference type="STRING" id="1216970.GCA_001570985_00912"/>
<dbReference type="KEGG" id="jli:EXU32_12210"/>
<keyword evidence="2" id="KW-0808">Transferase</keyword>
<evidence type="ECO:0000256" key="1">
    <source>
        <dbReference type="SAM" id="MobiDB-lite"/>
    </source>
</evidence>
<dbReference type="CDD" id="cd00609">
    <property type="entry name" value="AAT_like"/>
    <property type="match status" value="1"/>
</dbReference>
<dbReference type="InterPro" id="IPR015421">
    <property type="entry name" value="PyrdxlP-dep_Trfase_major"/>
</dbReference>
<dbReference type="Gene3D" id="3.40.640.10">
    <property type="entry name" value="Type I PLP-dependent aspartate aminotransferase-like (Major domain)"/>
    <property type="match status" value="1"/>
</dbReference>
<reference evidence="2 3" key="1">
    <citation type="submission" date="2019-02" db="EMBL/GenBank/DDBJ databases">
        <title>Genomic data mining of an Antarctic deep-sea actinobacterium, Janibacterlimosus P3-3-X1.</title>
        <authorList>
            <person name="Liao L."/>
            <person name="Chen B."/>
        </authorList>
    </citation>
    <scope>NUCLEOTIDE SEQUENCE [LARGE SCALE GENOMIC DNA]</scope>
    <source>
        <strain evidence="2 3">P3-3-X1</strain>
    </source>
</reference>
<dbReference type="Gene3D" id="3.90.1150.10">
    <property type="entry name" value="Aspartate Aminotransferase, domain 1"/>
    <property type="match status" value="1"/>
</dbReference>
<dbReference type="InterPro" id="IPR024551">
    <property type="entry name" value="AspAT_Ic"/>
</dbReference>
<evidence type="ECO:0000313" key="2">
    <source>
        <dbReference type="EMBL" id="QBF46948.1"/>
    </source>
</evidence>
<dbReference type="PANTHER" id="PTHR43799">
    <property type="entry name" value="AMINOTRANSFERASE, PUTATIVE-RELATED"/>
    <property type="match status" value="1"/>
</dbReference>
<dbReference type="OrthoDB" id="9802328at2"/>
<keyword evidence="3" id="KW-1185">Reference proteome</keyword>
<organism evidence="2 3">
    <name type="scientific">Janibacter limosus</name>
    <dbReference type="NCBI Taxonomy" id="53458"/>
    <lineage>
        <taxon>Bacteria</taxon>
        <taxon>Bacillati</taxon>
        <taxon>Actinomycetota</taxon>
        <taxon>Actinomycetes</taxon>
        <taxon>Micrococcales</taxon>
        <taxon>Intrasporangiaceae</taxon>
        <taxon>Janibacter</taxon>
    </lineage>
</organism>
<dbReference type="GO" id="GO:0004069">
    <property type="term" value="F:L-aspartate:2-oxoglutarate aminotransferase activity"/>
    <property type="evidence" value="ECO:0007669"/>
    <property type="project" value="InterPro"/>
</dbReference>
<accession>A0A4V0ZB68</accession>
<keyword evidence="2" id="KW-0032">Aminotransferase</keyword>
<sequence length="465" mass="49762">MTESLVEVNRGATLRHEGRTPRTSRRWKTVPVTSTNAARPLSDLSAEELDALASTQREAHAAQAAKGTKLDVTRGKPSAAQLDLADAMLSLPSATKDRAGTDVRNYGGLSGLTELREIFAELLWVEPEQIVAGGNSSLTMMRDVLVDLLLFGAIDSPRPWAKEDKVTFICPVPGYDRHFGLLEDLGIEMVTVPMTDEGPDADEVARLAASDPSIKGMWIVPTYANPTGSVVTQEIASRLAAMETAAPDFKIFWDNAYAVHHLTEDEAKSADVISLASGAGHPHRAIMFASTSKITWAGAGVAFLASSVEQVAWYLQHLGKGSIGPDKVNQLRHVEFFGDAEGVRAHMRRHAEIIAPKFAEVDRVLTEQLGGLGIATWNRPTGGYFVNLDVLPGTASRVVALAKEAGLSLTPAGASFPHGDDPQDTNIRLAPTMPPMSELTEAMETVATCVLIAAAEKLGGTPTKE</sequence>
<dbReference type="InterPro" id="IPR015424">
    <property type="entry name" value="PyrdxlP-dep_Trfase"/>
</dbReference>
<name>A0A4V0ZB68_9MICO</name>
<protein>
    <submittedName>
        <fullName evidence="2">Aminotransferase class I/II-fold pyridoxal phosphate-dependent enzyme</fullName>
    </submittedName>
</protein>
<dbReference type="Pfam" id="PF12897">
    <property type="entry name" value="Asp_aminotransf"/>
    <property type="match status" value="1"/>
</dbReference>
<dbReference type="PANTHER" id="PTHR43799:SF1">
    <property type="entry name" value="ASPARTATE AMINOTRANSFERASE"/>
    <property type="match status" value="1"/>
</dbReference>
<evidence type="ECO:0000313" key="3">
    <source>
        <dbReference type="Proteomes" id="UP000290408"/>
    </source>
</evidence>
<dbReference type="AlphaFoldDB" id="A0A4V0ZB68"/>
<proteinExistence type="predicted"/>
<dbReference type="Proteomes" id="UP000290408">
    <property type="component" value="Chromosome"/>
</dbReference>
<gene>
    <name evidence="2" type="ORF">EXU32_12210</name>
</gene>
<dbReference type="InterPro" id="IPR015422">
    <property type="entry name" value="PyrdxlP-dep_Trfase_small"/>
</dbReference>
<feature type="region of interest" description="Disordered" evidence="1">
    <location>
        <begin position="1"/>
        <end position="27"/>
    </location>
</feature>